<keyword evidence="3" id="KW-1185">Reference proteome</keyword>
<feature type="region of interest" description="Disordered" evidence="1">
    <location>
        <begin position="69"/>
        <end position="94"/>
    </location>
</feature>
<dbReference type="RefSeq" id="WP_058357253.1">
    <property type="nucleotide sequence ID" value="NZ_CABKVG010000010.1"/>
</dbReference>
<accession>A0ABY4DZW1</accession>
<name>A0ABY4DZW1_9NEIS</name>
<evidence type="ECO:0000313" key="3">
    <source>
        <dbReference type="Proteomes" id="UP000832011"/>
    </source>
</evidence>
<gene>
    <name evidence="2" type="ORF">LVJ82_16795</name>
</gene>
<protein>
    <submittedName>
        <fullName evidence="2">Uncharacterized protein</fullName>
    </submittedName>
</protein>
<evidence type="ECO:0000313" key="2">
    <source>
        <dbReference type="EMBL" id="UOO89077.1"/>
    </source>
</evidence>
<dbReference type="EMBL" id="CP091511">
    <property type="protein sequence ID" value="UOO89077.1"/>
    <property type="molecule type" value="Genomic_DNA"/>
</dbReference>
<reference evidence="2 3" key="1">
    <citation type="journal article" date="2022" name="Res Sq">
        <title>Evolution of multicellular longitudinally dividing oral cavity symbionts (Neisseriaceae).</title>
        <authorList>
            <person name="Nyongesa S."/>
            <person name="Weber P."/>
            <person name="Bernet E."/>
            <person name="Pullido F."/>
            <person name="Nieckarz M."/>
            <person name="Delaby M."/>
            <person name="Nieves C."/>
            <person name="Viehboeck T."/>
            <person name="Krause N."/>
            <person name="Rivera-Millot A."/>
            <person name="Nakamura A."/>
            <person name="Vischer N."/>
            <person name="VanNieuwenhze M."/>
            <person name="Brun Y."/>
            <person name="Cava F."/>
            <person name="Bulgheresi S."/>
            <person name="Veyrier F."/>
        </authorList>
    </citation>
    <scope>NUCLEOTIDE SEQUENCE [LARGE SCALE GENOMIC DNA]</scope>
    <source>
        <strain evidence="2 3">SN4</strain>
    </source>
</reference>
<dbReference type="Proteomes" id="UP000832011">
    <property type="component" value="Chromosome"/>
</dbReference>
<sequence>MMTRYYTPDQCASQIKCGYKGGAITRQTFLRNYATKADFKAAVRRHQTSRKDIRFNADDFDKWLGTEVGSSSQMNESLTKMRQDSISLASQQRS</sequence>
<organism evidence="2 3">
    <name type="scientific">Vitreoscilla massiliensis</name>
    <dbReference type="NCBI Taxonomy" id="1689272"/>
    <lineage>
        <taxon>Bacteria</taxon>
        <taxon>Pseudomonadati</taxon>
        <taxon>Pseudomonadota</taxon>
        <taxon>Betaproteobacteria</taxon>
        <taxon>Neisseriales</taxon>
        <taxon>Neisseriaceae</taxon>
        <taxon>Vitreoscilla</taxon>
    </lineage>
</organism>
<evidence type="ECO:0000256" key="1">
    <source>
        <dbReference type="SAM" id="MobiDB-lite"/>
    </source>
</evidence>
<proteinExistence type="predicted"/>